<name>A0A1B1E0R1_9APIC</name>
<dbReference type="InterPro" id="IPR024288">
    <property type="entry name" value="SICA_C"/>
</dbReference>
<evidence type="ECO:0000256" key="1">
    <source>
        <dbReference type="SAM" id="MobiDB-lite"/>
    </source>
</evidence>
<evidence type="ECO:0000313" key="3">
    <source>
        <dbReference type="EMBL" id="ANQ08621.1"/>
    </source>
</evidence>
<evidence type="ECO:0000259" key="2">
    <source>
        <dbReference type="Pfam" id="PF12879"/>
    </source>
</evidence>
<dbReference type="EMBL" id="CP016248">
    <property type="protein sequence ID" value="ANQ08621.1"/>
    <property type="molecule type" value="Genomic_DNA"/>
</dbReference>
<dbReference type="OrthoDB" id="3937590at2759"/>
<feature type="domain" description="Schizont-infected cell agglutination C-terminal" evidence="2">
    <location>
        <begin position="21"/>
        <end position="141"/>
    </location>
</feature>
<dbReference type="RefSeq" id="XP_019915316.1">
    <property type="nucleotide sequence ID" value="XM_020059640.1"/>
</dbReference>
<keyword evidence="4" id="KW-1185">Reference proteome</keyword>
<evidence type="ECO:0000313" key="4">
    <source>
        <dbReference type="Proteomes" id="UP000092716"/>
    </source>
</evidence>
<gene>
    <name evidence="3" type="ORF">PCOAH_00028350</name>
</gene>
<protein>
    <submittedName>
        <fullName evidence="3">SICA antigen</fullName>
    </submittedName>
</protein>
<feature type="region of interest" description="Disordered" evidence="1">
    <location>
        <begin position="215"/>
        <end position="242"/>
    </location>
</feature>
<feature type="non-terminal residue" evidence="3">
    <location>
        <position position="242"/>
    </location>
</feature>
<proteinExistence type="predicted"/>
<dbReference type="KEGG" id="pcot:PCOAH_00028350"/>
<accession>A0A1B1E0R1</accession>
<dbReference type="Pfam" id="PF12879">
    <property type="entry name" value="SICA_C"/>
    <property type="match status" value="1"/>
</dbReference>
<feature type="region of interest" description="Disordered" evidence="1">
    <location>
        <begin position="68"/>
        <end position="87"/>
    </location>
</feature>
<organism evidence="3 4">
    <name type="scientific">Plasmodium coatneyi</name>
    <dbReference type="NCBI Taxonomy" id="208452"/>
    <lineage>
        <taxon>Eukaryota</taxon>
        <taxon>Sar</taxon>
        <taxon>Alveolata</taxon>
        <taxon>Apicomplexa</taxon>
        <taxon>Aconoidasida</taxon>
        <taxon>Haemosporida</taxon>
        <taxon>Plasmodiidae</taxon>
        <taxon>Plasmodium</taxon>
    </lineage>
</organism>
<reference evidence="4" key="1">
    <citation type="submission" date="2016-06" db="EMBL/GenBank/DDBJ databases">
        <title>First high quality genome sequence of Plasmodium coatneyi using continuous long reads from single molecule, real-time sequencing.</title>
        <authorList>
            <person name="Chien J.-T."/>
            <person name="Pakala S.B."/>
            <person name="Geraldo J.A."/>
            <person name="Lapp S.A."/>
            <person name="Barnwell J.W."/>
            <person name="Kissinger J.C."/>
            <person name="Galinski M.R."/>
            <person name="Humphrey J.C."/>
        </authorList>
    </citation>
    <scope>NUCLEOTIDE SEQUENCE [LARGE SCALE GENOMIC DNA]</scope>
    <source>
        <strain evidence="4">Hackeri</strain>
    </source>
</reference>
<dbReference type="AlphaFoldDB" id="A0A1B1E0R1"/>
<dbReference type="GeneID" id="30909563"/>
<sequence>MKKKKECMSKGVCGISHFRDYFGMLRKGRKRYKRAHQVRGPSLEQQIVDHVDHLGSREYYIVKERKPRFTPKKRRKKRAARRRAGRRGVGRRMIIDIHLEVLNECQKGGLHSTKEDFFEILVKEFMESEFIKEDFVPKEQIPGLGKKTLFLRKESLRNVFLWLMFLRKRFEFQIRGLGRKTLFVRKDSPKEQVPCSGSVFREEDLVPEEDIIKGKFPREDVPKEGVSDEEVPKEQVPKFRFS</sequence>
<dbReference type="VEuPathDB" id="PlasmoDB:PCOAH_00028350"/>
<dbReference type="Proteomes" id="UP000092716">
    <property type="component" value="Chromosome 10"/>
</dbReference>